<feature type="region of interest" description="Disordered" evidence="1">
    <location>
        <begin position="1"/>
        <end position="69"/>
    </location>
</feature>
<comment type="caution">
    <text evidence="3">The sequence shown here is derived from an EMBL/GenBank/DDBJ whole genome shotgun (WGS) entry which is preliminary data.</text>
</comment>
<reference evidence="3" key="3">
    <citation type="submission" date="2020-09" db="EMBL/GenBank/DDBJ databases">
        <authorList>
            <person name="Sun Q."/>
            <person name="Ohkuma M."/>
        </authorList>
    </citation>
    <scope>NUCLEOTIDE SEQUENCE</scope>
    <source>
        <strain evidence="3">JCM 4136</strain>
    </source>
</reference>
<evidence type="ECO:0000313" key="5">
    <source>
        <dbReference type="Proteomes" id="UP000660975"/>
    </source>
</evidence>
<evidence type="ECO:0000313" key="2">
    <source>
        <dbReference type="EMBL" id="GFH79550.1"/>
    </source>
</evidence>
<dbReference type="AlphaFoldDB" id="A0A8H9HAY9"/>
<dbReference type="Proteomes" id="UP000480804">
    <property type="component" value="Unassembled WGS sequence"/>
</dbReference>
<dbReference type="Proteomes" id="UP000660975">
    <property type="component" value="Unassembled WGS sequence"/>
</dbReference>
<feature type="compositionally biased region" description="Basic and acidic residues" evidence="1">
    <location>
        <begin position="60"/>
        <end position="69"/>
    </location>
</feature>
<proteinExistence type="predicted"/>
<sequence length="69" mass="6709">MCSAAACSGGAAPAGTGVLGTPRPPPRTAPAARLAELDDADDMGEYDGPTAAELDAETTAEARRPAAGP</sequence>
<feature type="compositionally biased region" description="Low complexity" evidence="1">
    <location>
        <begin position="50"/>
        <end position="59"/>
    </location>
</feature>
<reference evidence="3" key="1">
    <citation type="journal article" date="2014" name="Int. J. Syst. Evol. Microbiol.">
        <title>Complete genome sequence of Corynebacterium casei LMG S-19264T (=DSM 44701T), isolated from a smear-ripened cheese.</title>
        <authorList>
            <consortium name="US DOE Joint Genome Institute (JGI-PGF)"/>
            <person name="Walter F."/>
            <person name="Albersmeier A."/>
            <person name="Kalinowski J."/>
            <person name="Ruckert C."/>
        </authorList>
    </citation>
    <scope>NUCLEOTIDE SEQUENCE</scope>
    <source>
        <strain evidence="3">JCM 4136</strain>
    </source>
</reference>
<reference evidence="2 4" key="2">
    <citation type="submission" date="2020-02" db="EMBL/GenBank/DDBJ databases">
        <title>Whole genome shotgun sequence of Streptomyces gougerotii NBRC 13043.</title>
        <authorList>
            <person name="Ichikawa N."/>
            <person name="Komaki H."/>
            <person name="Tamura T."/>
        </authorList>
    </citation>
    <scope>NUCLEOTIDE SEQUENCE [LARGE SCALE GENOMIC DNA]</scope>
    <source>
        <strain evidence="2 4">NBRC 13043</strain>
    </source>
</reference>
<evidence type="ECO:0000313" key="3">
    <source>
        <dbReference type="EMBL" id="GGU52822.1"/>
    </source>
</evidence>
<feature type="compositionally biased region" description="Low complexity" evidence="1">
    <location>
        <begin position="1"/>
        <end position="15"/>
    </location>
</feature>
<protein>
    <submittedName>
        <fullName evidence="3">Uncharacterized protein</fullName>
    </submittedName>
</protein>
<evidence type="ECO:0000313" key="4">
    <source>
        <dbReference type="Proteomes" id="UP000480804"/>
    </source>
</evidence>
<dbReference type="RefSeq" id="WP_229842168.1">
    <property type="nucleotide sequence ID" value="NZ_BLLO01000020.1"/>
</dbReference>
<name>A0A8H9HAY9_9ACTN</name>
<keyword evidence="4" id="KW-1185">Reference proteome</keyword>
<accession>A0A8H9HAY9</accession>
<evidence type="ECO:0000256" key="1">
    <source>
        <dbReference type="SAM" id="MobiDB-lite"/>
    </source>
</evidence>
<gene>
    <name evidence="3" type="ORF">GCM10010227_01990</name>
    <name evidence="2" type="ORF">Sgou_42200</name>
</gene>
<dbReference type="EMBL" id="BLLO01000020">
    <property type="protein sequence ID" value="GFH79550.1"/>
    <property type="molecule type" value="Genomic_DNA"/>
</dbReference>
<organism evidence="3 5">
    <name type="scientific">Streptomyces gougerotii</name>
    <dbReference type="NCBI Taxonomy" id="53448"/>
    <lineage>
        <taxon>Bacteria</taxon>
        <taxon>Bacillati</taxon>
        <taxon>Actinomycetota</taxon>
        <taxon>Actinomycetes</taxon>
        <taxon>Kitasatosporales</taxon>
        <taxon>Streptomycetaceae</taxon>
        <taxon>Streptomyces</taxon>
        <taxon>Streptomyces diastaticus group</taxon>
    </lineage>
</organism>
<dbReference type="EMBL" id="BMSC01000001">
    <property type="protein sequence ID" value="GGU52822.1"/>
    <property type="molecule type" value="Genomic_DNA"/>
</dbReference>